<keyword evidence="5 6" id="KW-0560">Oxidoreductase</keyword>
<dbReference type="Pfam" id="PF16901">
    <property type="entry name" value="DAO_C"/>
    <property type="match status" value="1"/>
</dbReference>
<dbReference type="InterPro" id="IPR038299">
    <property type="entry name" value="DAO_C_sf"/>
</dbReference>
<feature type="domain" description="Alpha-glycerophosphate oxidase C-terminal" evidence="8">
    <location>
        <begin position="385"/>
        <end position="494"/>
    </location>
</feature>
<protein>
    <recommendedName>
        <fullName evidence="6">Glycerol-3-phosphate dehydrogenase</fullName>
        <ecNumber evidence="6">1.1.5.3</ecNumber>
    </recommendedName>
</protein>
<dbReference type="PROSITE" id="PS00978">
    <property type="entry name" value="FAD_G3PDH_2"/>
    <property type="match status" value="1"/>
</dbReference>
<gene>
    <name evidence="9" type="ORF">FKG94_24645</name>
</gene>
<comment type="cofactor">
    <cofactor evidence="1 6">
        <name>FAD</name>
        <dbReference type="ChEBI" id="CHEBI:57692"/>
    </cofactor>
</comment>
<evidence type="ECO:0000256" key="1">
    <source>
        <dbReference type="ARBA" id="ARBA00001974"/>
    </source>
</evidence>
<dbReference type="GO" id="GO:0004368">
    <property type="term" value="F:glycerol-3-phosphate dehydrogenase (quinone) activity"/>
    <property type="evidence" value="ECO:0007669"/>
    <property type="project" value="UniProtKB-EC"/>
</dbReference>
<keyword evidence="4" id="KW-0274">FAD</keyword>
<name>A0A545SS33_9GAMM</name>
<keyword evidence="3 6" id="KW-0285">Flavoprotein</keyword>
<dbReference type="InterPro" id="IPR006076">
    <property type="entry name" value="FAD-dep_OxRdtase"/>
</dbReference>
<dbReference type="PANTHER" id="PTHR11985:SF15">
    <property type="entry name" value="GLYCEROL-3-PHOSPHATE DEHYDROGENASE, MITOCHONDRIAL"/>
    <property type="match status" value="1"/>
</dbReference>
<dbReference type="Gene3D" id="3.30.9.10">
    <property type="entry name" value="D-Amino Acid Oxidase, subunit A, domain 2"/>
    <property type="match status" value="1"/>
</dbReference>
<evidence type="ECO:0000256" key="3">
    <source>
        <dbReference type="ARBA" id="ARBA00022630"/>
    </source>
</evidence>
<evidence type="ECO:0000313" key="9">
    <source>
        <dbReference type="EMBL" id="TQV67726.1"/>
    </source>
</evidence>
<evidence type="ECO:0000256" key="4">
    <source>
        <dbReference type="ARBA" id="ARBA00022827"/>
    </source>
</evidence>
<dbReference type="Gene3D" id="6.10.250.1890">
    <property type="match status" value="1"/>
</dbReference>
<organism evidence="9 10">
    <name type="scientific">Exilibacterium tricleocarpae</name>
    <dbReference type="NCBI Taxonomy" id="2591008"/>
    <lineage>
        <taxon>Bacteria</taxon>
        <taxon>Pseudomonadati</taxon>
        <taxon>Pseudomonadota</taxon>
        <taxon>Gammaproteobacteria</taxon>
        <taxon>Cellvibrionales</taxon>
        <taxon>Cellvibrionaceae</taxon>
        <taxon>Exilibacterium</taxon>
    </lineage>
</organism>
<dbReference type="SUPFAM" id="SSF54373">
    <property type="entry name" value="FAD-linked reductases, C-terminal domain"/>
    <property type="match status" value="1"/>
</dbReference>
<dbReference type="NCBIfam" id="NF008899">
    <property type="entry name" value="PRK12266.1"/>
    <property type="match status" value="1"/>
</dbReference>
<evidence type="ECO:0000256" key="6">
    <source>
        <dbReference type="RuleBase" id="RU361217"/>
    </source>
</evidence>
<dbReference type="EMBL" id="VHSG01000033">
    <property type="protein sequence ID" value="TQV67726.1"/>
    <property type="molecule type" value="Genomic_DNA"/>
</dbReference>
<dbReference type="InterPro" id="IPR000447">
    <property type="entry name" value="G3P_DH_FAD-dep"/>
</dbReference>
<dbReference type="RefSeq" id="WP_142929622.1">
    <property type="nucleotide sequence ID" value="NZ_ML660109.1"/>
</dbReference>
<dbReference type="InterPro" id="IPR036188">
    <property type="entry name" value="FAD/NAD-bd_sf"/>
</dbReference>
<evidence type="ECO:0000259" key="7">
    <source>
        <dbReference type="Pfam" id="PF01266"/>
    </source>
</evidence>
<feature type="domain" description="FAD dependent oxidoreductase" evidence="7">
    <location>
        <begin position="6"/>
        <end position="362"/>
    </location>
</feature>
<dbReference type="GO" id="GO:0009331">
    <property type="term" value="C:glycerol-3-phosphate dehydrogenase (FAD) complex"/>
    <property type="evidence" value="ECO:0007669"/>
    <property type="project" value="UniProtKB-UniRule"/>
</dbReference>
<dbReference type="GO" id="GO:0046168">
    <property type="term" value="P:glycerol-3-phosphate catabolic process"/>
    <property type="evidence" value="ECO:0007669"/>
    <property type="project" value="TreeGrafter"/>
</dbReference>
<dbReference type="OrthoDB" id="9766796at2"/>
<dbReference type="PRINTS" id="PR01001">
    <property type="entry name" value="FADG3PDH"/>
</dbReference>
<evidence type="ECO:0000256" key="2">
    <source>
        <dbReference type="ARBA" id="ARBA00007330"/>
    </source>
</evidence>
<dbReference type="AlphaFoldDB" id="A0A545SS33"/>
<dbReference type="Pfam" id="PF01266">
    <property type="entry name" value="DAO"/>
    <property type="match status" value="1"/>
</dbReference>
<dbReference type="PROSITE" id="PS00977">
    <property type="entry name" value="FAD_G3PDH_1"/>
    <property type="match status" value="1"/>
</dbReference>
<dbReference type="Gene3D" id="3.50.50.60">
    <property type="entry name" value="FAD/NAD(P)-binding domain"/>
    <property type="match status" value="1"/>
</dbReference>
<accession>A0A545SS33</accession>
<dbReference type="NCBIfam" id="NF009906">
    <property type="entry name" value="PRK13369.1"/>
    <property type="match status" value="1"/>
</dbReference>
<dbReference type="Proteomes" id="UP000319732">
    <property type="component" value="Unassembled WGS sequence"/>
</dbReference>
<dbReference type="EC" id="1.1.5.3" evidence="6"/>
<proteinExistence type="inferred from homology"/>
<dbReference type="Gene3D" id="1.10.8.870">
    <property type="entry name" value="Alpha-glycerophosphate oxidase, cap domain"/>
    <property type="match status" value="1"/>
</dbReference>
<comment type="similarity">
    <text evidence="2 6">Belongs to the FAD-dependent glycerol-3-phosphate dehydrogenase family.</text>
</comment>
<reference evidence="9 10" key="1">
    <citation type="submission" date="2019-06" db="EMBL/GenBank/DDBJ databases">
        <title>Whole genome sequence for Cellvibrionaceae sp. R142.</title>
        <authorList>
            <person name="Wang G."/>
        </authorList>
    </citation>
    <scope>NUCLEOTIDE SEQUENCE [LARGE SCALE GENOMIC DNA]</scope>
    <source>
        <strain evidence="9 10">R142</strain>
    </source>
</reference>
<dbReference type="PANTHER" id="PTHR11985">
    <property type="entry name" value="GLYCEROL-3-PHOSPHATE DEHYDROGENASE"/>
    <property type="match status" value="1"/>
</dbReference>
<sequence>MAETLDILVIGGGINGTGIARDAAGRGLKVLLCEKADLAAATSSASSKLIHGGLRYLEYYEFGLVRKALIERETLLAAAPHIIKPMRFVLPHHRGLRPALLLRLGLFLYDHLGGRKVLPASKGLNLNRHPAGTPLKDEFTRGFEYSDCWVDDARLVVLNALDARERGAEILTRTTCAGARRNGGIWDVELQQADGSRKTYKTRALVNAAGPWVADVLNQVSPHSAKNKRMRLIKGSHIIVDKLFDGDHAYIFQNADGRIIFAIPYQDHFTLIGTTDVAYQGDLDTVSASDEETRYICAAASDYFKRAVVPADVRGTYSGVRPLYDDGSEDAASVTRDYVLNLDTADGAAPLLSVFGGKITTYRKLAEHVMSELQPLLGFSLKPWTARMALPGGDIPNADFDGFCGEMSTRYAWLPQPLLMRLLQAYGTRVDRLLGKAADTADLGEDFGGGLYEAELTYLKDTEWATCAEDVLWRRSKLGLHLPAAAHKKVADWFAKATEIAA</sequence>
<comment type="catalytic activity">
    <reaction evidence="6">
        <text>a quinone + sn-glycerol 3-phosphate = dihydroxyacetone phosphate + a quinol</text>
        <dbReference type="Rhea" id="RHEA:18977"/>
        <dbReference type="ChEBI" id="CHEBI:24646"/>
        <dbReference type="ChEBI" id="CHEBI:57597"/>
        <dbReference type="ChEBI" id="CHEBI:57642"/>
        <dbReference type="ChEBI" id="CHEBI:132124"/>
        <dbReference type="EC" id="1.1.5.3"/>
    </reaction>
</comment>
<dbReference type="InterPro" id="IPR031656">
    <property type="entry name" value="DAO_C"/>
</dbReference>
<dbReference type="SUPFAM" id="SSF51905">
    <property type="entry name" value="FAD/NAD(P)-binding domain"/>
    <property type="match status" value="1"/>
</dbReference>
<evidence type="ECO:0000259" key="8">
    <source>
        <dbReference type="Pfam" id="PF16901"/>
    </source>
</evidence>
<comment type="caution">
    <text evidence="9">The sequence shown here is derived from an EMBL/GenBank/DDBJ whole genome shotgun (WGS) entry which is preliminary data.</text>
</comment>
<evidence type="ECO:0000313" key="10">
    <source>
        <dbReference type="Proteomes" id="UP000319732"/>
    </source>
</evidence>
<evidence type="ECO:0000256" key="5">
    <source>
        <dbReference type="ARBA" id="ARBA00023002"/>
    </source>
</evidence>
<keyword evidence="10" id="KW-1185">Reference proteome</keyword>